<proteinExistence type="predicted"/>
<sequence>MDLLDYAALTFGLQMCKTHRVTCCFHLCCCLKAALSGSCSSCGWFSRCGWCCCGWCCCGCCCGCCCCGGGRFRGRFCWQRNKNTARTLYDRPEGVVVLHKGPL</sequence>
<comment type="caution">
    <text evidence="1">The sequence shown here is derived from an EMBL/GenBank/DDBJ whole genome shotgun (WGS) entry which is preliminary data.</text>
</comment>
<reference evidence="1" key="1">
    <citation type="submission" date="2020-06" db="EMBL/GenBank/DDBJ databases">
        <title>Draft genome of Bugula neritina, a colonial animal packing powerful symbionts and potential medicines.</title>
        <authorList>
            <person name="Rayko M."/>
        </authorList>
    </citation>
    <scope>NUCLEOTIDE SEQUENCE [LARGE SCALE GENOMIC DNA]</scope>
    <source>
        <strain evidence="1">Kwan_BN1</strain>
    </source>
</reference>
<protein>
    <submittedName>
        <fullName evidence="1">Uncharacterized protein</fullName>
    </submittedName>
</protein>
<evidence type="ECO:0000313" key="2">
    <source>
        <dbReference type="Proteomes" id="UP000593567"/>
    </source>
</evidence>
<dbReference type="AlphaFoldDB" id="A0A7J7KPC8"/>
<name>A0A7J7KPC8_BUGNE</name>
<accession>A0A7J7KPC8</accession>
<gene>
    <name evidence="1" type="ORF">EB796_001704</name>
</gene>
<dbReference type="EMBL" id="VXIV02000188">
    <property type="protein sequence ID" value="KAF6040017.1"/>
    <property type="molecule type" value="Genomic_DNA"/>
</dbReference>
<dbReference type="Proteomes" id="UP000593567">
    <property type="component" value="Unassembled WGS sequence"/>
</dbReference>
<evidence type="ECO:0000313" key="1">
    <source>
        <dbReference type="EMBL" id="KAF6040017.1"/>
    </source>
</evidence>
<keyword evidence="2" id="KW-1185">Reference proteome</keyword>
<organism evidence="1 2">
    <name type="scientific">Bugula neritina</name>
    <name type="common">Brown bryozoan</name>
    <name type="synonym">Sertularia neritina</name>
    <dbReference type="NCBI Taxonomy" id="10212"/>
    <lineage>
        <taxon>Eukaryota</taxon>
        <taxon>Metazoa</taxon>
        <taxon>Spiralia</taxon>
        <taxon>Lophotrochozoa</taxon>
        <taxon>Bryozoa</taxon>
        <taxon>Gymnolaemata</taxon>
        <taxon>Cheilostomatida</taxon>
        <taxon>Flustrina</taxon>
        <taxon>Buguloidea</taxon>
        <taxon>Bugulidae</taxon>
        <taxon>Bugula</taxon>
    </lineage>
</organism>